<accession>N1JKH3</accession>
<dbReference type="InterPro" id="IPR016191">
    <property type="entry name" value="Ribonuclease/ribotoxin"/>
</dbReference>
<evidence type="ECO:0000256" key="2">
    <source>
        <dbReference type="ARBA" id="ARBA00022801"/>
    </source>
</evidence>
<sequence length="158" mass="18259">MHSSVLTFITLLITSSVSASSIPGFSNVERRHEAQSAVPFAIYIQQKYSVPEVPITSQRYRFQCDKKSYSGVKVQDALDRGCRVFKENKQRRRFPQSFTAFKYQDMTSLNEWPLQWTHSYQILFPGNKRVIFDNECKLAGLVVREKDRTYTSCTPMAA</sequence>
<evidence type="ECO:0000313" key="4">
    <source>
        <dbReference type="EMBL" id="CCU80367.1"/>
    </source>
</evidence>
<dbReference type="AlphaFoldDB" id="N1JKH3"/>
<dbReference type="STRING" id="546991.N1JKH3"/>
<keyword evidence="3" id="KW-0732">Signal</keyword>
<dbReference type="Proteomes" id="UP000015441">
    <property type="component" value="Unassembled WGS sequence"/>
</dbReference>
<organism evidence="4 5">
    <name type="scientific">Blumeria graminis f. sp. hordei (strain DH14)</name>
    <name type="common">Barley powdery mildew</name>
    <name type="synonym">Oidium monilioides f. sp. hordei</name>
    <dbReference type="NCBI Taxonomy" id="546991"/>
    <lineage>
        <taxon>Eukaryota</taxon>
        <taxon>Fungi</taxon>
        <taxon>Dikarya</taxon>
        <taxon>Ascomycota</taxon>
        <taxon>Pezizomycotina</taxon>
        <taxon>Leotiomycetes</taxon>
        <taxon>Erysiphales</taxon>
        <taxon>Erysiphaceae</taxon>
        <taxon>Blumeria</taxon>
        <taxon>Blumeria hordei</taxon>
    </lineage>
</organism>
<feature type="signal peptide" evidence="3">
    <location>
        <begin position="1"/>
        <end position="19"/>
    </location>
</feature>
<reference evidence="4 5" key="1">
    <citation type="journal article" date="2010" name="Science">
        <title>Genome expansion and gene loss in powdery mildew fungi reveal tradeoffs in extreme parasitism.</title>
        <authorList>
            <person name="Spanu P.D."/>
            <person name="Abbott J.C."/>
            <person name="Amselem J."/>
            <person name="Burgis T.A."/>
            <person name="Soanes D.M."/>
            <person name="Stueber K."/>
            <person name="Ver Loren van Themaat E."/>
            <person name="Brown J.K.M."/>
            <person name="Butcher S.A."/>
            <person name="Gurr S.J."/>
            <person name="Lebrun M.-H."/>
            <person name="Ridout C.J."/>
            <person name="Schulze-Lefert P."/>
            <person name="Talbot N.J."/>
            <person name="Ahmadinejad N."/>
            <person name="Ametz C."/>
            <person name="Barton G.R."/>
            <person name="Benjdia M."/>
            <person name="Bidzinski P."/>
            <person name="Bindschedler L.V."/>
            <person name="Both M."/>
            <person name="Brewer M.T."/>
            <person name="Cadle-Davidson L."/>
            <person name="Cadle-Davidson M.M."/>
            <person name="Collemare J."/>
            <person name="Cramer R."/>
            <person name="Frenkel O."/>
            <person name="Godfrey D."/>
            <person name="Harriman J."/>
            <person name="Hoede C."/>
            <person name="King B.C."/>
            <person name="Klages S."/>
            <person name="Kleemann J."/>
            <person name="Knoll D."/>
            <person name="Koti P.S."/>
            <person name="Kreplak J."/>
            <person name="Lopez-Ruiz F.J."/>
            <person name="Lu X."/>
            <person name="Maekawa T."/>
            <person name="Mahanil S."/>
            <person name="Micali C."/>
            <person name="Milgroom M.G."/>
            <person name="Montana G."/>
            <person name="Noir S."/>
            <person name="O'Connell R.J."/>
            <person name="Oberhaensli S."/>
            <person name="Parlange F."/>
            <person name="Pedersen C."/>
            <person name="Quesneville H."/>
            <person name="Reinhardt R."/>
            <person name="Rott M."/>
            <person name="Sacristan S."/>
            <person name="Schmidt S.M."/>
            <person name="Schoen M."/>
            <person name="Skamnioti P."/>
            <person name="Sommer H."/>
            <person name="Stephens A."/>
            <person name="Takahara H."/>
            <person name="Thordal-Christensen H."/>
            <person name="Vigouroux M."/>
            <person name="Wessling R."/>
            <person name="Wicker T."/>
            <person name="Panstruga R."/>
        </authorList>
    </citation>
    <scope>NUCLEOTIDE SEQUENCE [LARGE SCALE GENOMIC DNA]</scope>
    <source>
        <strain evidence="4">DH14</strain>
    </source>
</reference>
<dbReference type="OrthoDB" id="10301139at2759"/>
<evidence type="ECO:0000313" key="5">
    <source>
        <dbReference type="Proteomes" id="UP000015441"/>
    </source>
</evidence>
<keyword evidence="1" id="KW-0540">Nuclease</keyword>
<dbReference type="GO" id="GO:0004540">
    <property type="term" value="F:RNA nuclease activity"/>
    <property type="evidence" value="ECO:0007669"/>
    <property type="project" value="InterPro"/>
</dbReference>
<dbReference type="InParanoid" id="N1JKH3"/>
<dbReference type="Gene3D" id="3.10.450.30">
    <property type="entry name" value="Microbial ribonucleases"/>
    <property type="match status" value="1"/>
</dbReference>
<evidence type="ECO:0000256" key="1">
    <source>
        <dbReference type="ARBA" id="ARBA00022722"/>
    </source>
</evidence>
<dbReference type="SUPFAM" id="SSF53933">
    <property type="entry name" value="Microbial ribonucleases"/>
    <property type="match status" value="1"/>
</dbReference>
<dbReference type="HOGENOM" id="CLU_1669085_0_0_1"/>
<name>N1JKH3_BLUG1</name>
<protein>
    <submittedName>
        <fullName evidence="4">CSEP0037 putative effector protein</fullName>
    </submittedName>
</protein>
<comment type="caution">
    <text evidence="4">The sequence shown here is derived from an EMBL/GenBank/DDBJ whole genome shotgun (WGS) entry which is preliminary data.</text>
</comment>
<feature type="chain" id="PRO_5004107662" evidence="3">
    <location>
        <begin position="20"/>
        <end position="158"/>
    </location>
</feature>
<keyword evidence="5" id="KW-1185">Reference proteome</keyword>
<dbReference type="GO" id="GO:0003723">
    <property type="term" value="F:RNA binding"/>
    <property type="evidence" value="ECO:0007669"/>
    <property type="project" value="InterPro"/>
</dbReference>
<evidence type="ECO:0000256" key="3">
    <source>
        <dbReference type="SAM" id="SignalP"/>
    </source>
</evidence>
<proteinExistence type="predicted"/>
<keyword evidence="2" id="KW-0378">Hydrolase</keyword>
<gene>
    <name evidence="4" type="ORF">BGHDH14_bgh01675</name>
</gene>
<dbReference type="GO" id="GO:0016787">
    <property type="term" value="F:hydrolase activity"/>
    <property type="evidence" value="ECO:0007669"/>
    <property type="project" value="UniProtKB-KW"/>
</dbReference>
<dbReference type="EMBL" id="CAUH01004634">
    <property type="protein sequence ID" value="CCU80367.1"/>
    <property type="molecule type" value="Genomic_DNA"/>
</dbReference>
<dbReference type="SMR" id="N1JKH3"/>